<protein>
    <recommendedName>
        <fullName evidence="4">CopG family transcriptional regulator</fullName>
    </recommendedName>
</protein>
<comment type="caution">
    <text evidence="2">The sequence shown here is derived from an EMBL/GenBank/DDBJ whole genome shotgun (WGS) entry which is preliminary data.</text>
</comment>
<name>A0A553UHL6_9DEIO</name>
<proteinExistence type="predicted"/>
<evidence type="ECO:0000313" key="3">
    <source>
        <dbReference type="Proteomes" id="UP000316092"/>
    </source>
</evidence>
<keyword evidence="3" id="KW-1185">Reference proteome</keyword>
<evidence type="ECO:0000256" key="1">
    <source>
        <dbReference type="SAM" id="MobiDB-lite"/>
    </source>
</evidence>
<feature type="compositionally biased region" description="Basic and acidic residues" evidence="1">
    <location>
        <begin position="1"/>
        <end position="16"/>
    </location>
</feature>
<dbReference type="EMBL" id="VKDB01000038">
    <property type="protein sequence ID" value="TSA79646.1"/>
    <property type="molecule type" value="Genomic_DNA"/>
</dbReference>
<dbReference type="SUPFAM" id="SSF47598">
    <property type="entry name" value="Ribbon-helix-helix"/>
    <property type="match status" value="1"/>
</dbReference>
<dbReference type="AlphaFoldDB" id="A0A553UHL6"/>
<sequence length="66" mass="7424">MESKPKQIGGKREGAGRKPCPNVWVRLPVPREVWAMIEVDAKRNGRTPEAEAARLLERWAAAPLFT</sequence>
<accession>A0A553UHL6</accession>
<organism evidence="2 3">
    <name type="scientific">Deinococcus detaillensis</name>
    <dbReference type="NCBI Taxonomy" id="2592048"/>
    <lineage>
        <taxon>Bacteria</taxon>
        <taxon>Thermotogati</taxon>
        <taxon>Deinococcota</taxon>
        <taxon>Deinococci</taxon>
        <taxon>Deinococcales</taxon>
        <taxon>Deinococcaceae</taxon>
        <taxon>Deinococcus</taxon>
    </lineage>
</organism>
<dbReference type="GO" id="GO:0006355">
    <property type="term" value="P:regulation of DNA-templated transcription"/>
    <property type="evidence" value="ECO:0007669"/>
    <property type="project" value="InterPro"/>
</dbReference>
<dbReference type="OrthoDB" id="2898209at2"/>
<reference evidence="2 3" key="1">
    <citation type="submission" date="2019-07" db="EMBL/GenBank/DDBJ databases">
        <title>Deinococcus detaillus sp. nov., isolated from humus soil in Antarctica.</title>
        <authorList>
            <person name="Zhang K."/>
        </authorList>
    </citation>
    <scope>NUCLEOTIDE SEQUENCE [LARGE SCALE GENOMIC DNA]</scope>
    <source>
        <strain evidence="2 3">H1</strain>
    </source>
</reference>
<feature type="region of interest" description="Disordered" evidence="1">
    <location>
        <begin position="1"/>
        <end position="21"/>
    </location>
</feature>
<evidence type="ECO:0000313" key="2">
    <source>
        <dbReference type="EMBL" id="TSA79646.1"/>
    </source>
</evidence>
<evidence type="ECO:0008006" key="4">
    <source>
        <dbReference type="Google" id="ProtNLM"/>
    </source>
</evidence>
<dbReference type="Proteomes" id="UP000316092">
    <property type="component" value="Unassembled WGS sequence"/>
</dbReference>
<gene>
    <name evidence="2" type="ORF">FNU79_17580</name>
</gene>
<dbReference type="RefSeq" id="WP_143722097.1">
    <property type="nucleotide sequence ID" value="NZ_VKDB01000038.1"/>
</dbReference>
<dbReference type="InterPro" id="IPR010985">
    <property type="entry name" value="Ribbon_hlx_hlx"/>
</dbReference>